<reference evidence="4" key="1">
    <citation type="submission" date="2025-08" db="UniProtKB">
        <authorList>
            <consortium name="RefSeq"/>
        </authorList>
    </citation>
    <scope>IDENTIFICATION</scope>
</reference>
<keyword evidence="3" id="KW-1185">Reference proteome</keyword>
<gene>
    <name evidence="4" type="primary">LOC103524237</name>
</gene>
<feature type="region of interest" description="Disordered" evidence="1">
    <location>
        <begin position="1220"/>
        <end position="1246"/>
    </location>
</feature>
<dbReference type="PROSITE" id="PS50086">
    <property type="entry name" value="TBC_RABGAP"/>
    <property type="match status" value="1"/>
</dbReference>
<protein>
    <submittedName>
        <fullName evidence="4">TBC1 domain family member 30-like</fullName>
    </submittedName>
</protein>
<proteinExistence type="predicted"/>
<feature type="compositionally biased region" description="Basic and acidic residues" evidence="1">
    <location>
        <begin position="162"/>
        <end position="177"/>
    </location>
</feature>
<dbReference type="RefSeq" id="XP_026689140.1">
    <property type="nucleotide sequence ID" value="XM_026833339.1"/>
</dbReference>
<dbReference type="InterPro" id="IPR032738">
    <property type="entry name" value="Tbc1d30_C"/>
</dbReference>
<accession>A0A3Q0JQM1</accession>
<sequence>MVKKNGQVLTNGSAKNTILFPNPVFGNLVISRQNQAVYKLSSCPATNVTQSFQNEKNIKPKLPSTRITVTERKDNKDIVRKLEKIANTVQKNEALKANMKDEKAKKALEKHSIECFNSNFNAILYEIIRAKAEERLIKKVDEQKSDGSRYELYEIDLDGSHLKETNTDDSRYPDDRSVSSGTIRRGEATPRSQCSTQSFEWNYETVEYESGHGNQHRKVSELVDKLLYEIYGNNDTNVDIRRRSSECLTRSSRTSGNNTDSSGNVFGENYEYRKSVLGSKSNNELRVLLGSLKNEIHQEGNRLVRQLKRRETLIARQEADSNMVTALLQAHSEKRSEDTKMKFSVSPSPGESGFEQWHSAMKMVARLAGGIPQEFRKTLWLTLAEKHLMSRGVDWVQAEKLCFNEWSNPDDEELGVQIVKDLHRTGCSLFCGASGQQNQAVLKRVLLGYARWNKVVGYCQGFNMLAALILQVMDRNEVDSVKVRPVGTSYEPPLTNVFTMQWFLTLFSNCLPQATVLRVWDLIFLEGNAILLQTALAIWNSLSDRIMMVESADEFYSIMGVLTREMLEFGTIDANNLIKDITTMSLPELTEMRERYLYNITPWTQVARKGLRLFYAEDEVEDTDEEEDKVANIATAYGFFKSRKSDSSQSRPMSPSRTSSYPTLSEDREKIALDISALKKQYCKLRERQRQAHIIFNAAYEGVVNLGQPSSTSVPNSAPTVNHLLQGKNAILSMKGKRPGPPPGSIPPSLRPRRQERPRESGETIHWKDEPKVKNKRSVVPSCSSDTILSEVSNTTLDSISATSSRRESICSSSSSSTELCDDEPDRLSDFDSDVGVNETKSPVPSKETAPEVPEVAEVLFSPESVDNALACDNSHASASSSVSVSPIELDGVGDATLPCDNSVLSVRDVELGTLESSVNKTETNELTLTVDNERNSSEMIHLHTEITHLQTEMTHLRSRSPQMEIVSHNTDALIDLNNKLDELKYANSHKDQDNHVENSHSEVKYEFNESKSHETVYHNTEFEKNVLGNNPNHSTPAEDSNTNKIKPLTENATILDETSKLDLDVETGHKTERRSSSDLALLKLLNENSEILNRIQSRRNSSTILDERLDNEKPWKSIDKQRSLDMCYNKYEKQNTKWFSSSVDFSSMKLGSFSSKLSFETIDESKELKNNPEDVEDMSSMDAIRNTYNQHTDRPINENLGANEQTKFGIPNIAEEVETNQTDNGSENTKTKPDGIGHKKFHKTPFNPFSAKITTRQNKELAIKLGLYSPNECNKNKKS</sequence>
<evidence type="ECO:0000256" key="1">
    <source>
        <dbReference type="SAM" id="MobiDB-lite"/>
    </source>
</evidence>
<evidence type="ECO:0000313" key="4">
    <source>
        <dbReference type="RefSeq" id="XP_026689140.1"/>
    </source>
</evidence>
<dbReference type="Pfam" id="PF00566">
    <property type="entry name" value="RabGAP-TBC"/>
    <property type="match status" value="2"/>
</dbReference>
<dbReference type="Pfam" id="PF15733">
    <property type="entry name" value="DUF4682"/>
    <property type="match status" value="1"/>
</dbReference>
<feature type="compositionally biased region" description="Polar residues" evidence="1">
    <location>
        <begin position="1220"/>
        <end position="1229"/>
    </location>
</feature>
<dbReference type="SUPFAM" id="SSF47923">
    <property type="entry name" value="Ypt/Rab-GAP domain of gyp1p"/>
    <property type="match status" value="2"/>
</dbReference>
<dbReference type="SMART" id="SM00164">
    <property type="entry name" value="TBC"/>
    <property type="match status" value="1"/>
</dbReference>
<feature type="region of interest" description="Disordered" evidence="1">
    <location>
        <begin position="162"/>
        <end position="196"/>
    </location>
</feature>
<feature type="compositionally biased region" description="Basic and acidic residues" evidence="1">
    <location>
        <begin position="753"/>
        <end position="773"/>
    </location>
</feature>
<feature type="region of interest" description="Disordered" evidence="1">
    <location>
        <begin position="733"/>
        <end position="784"/>
    </location>
</feature>
<dbReference type="PANTHER" id="PTHR13399:SF2">
    <property type="entry name" value="TRANSLOCON-ASSOCIATED PROTEIN SUBUNIT GAMMA"/>
    <property type="match status" value="1"/>
</dbReference>
<dbReference type="STRING" id="121845.A0A3Q0JQM1"/>
<dbReference type="KEGG" id="dci:103524237"/>
<feature type="compositionally biased region" description="Low complexity" evidence="1">
    <location>
        <begin position="810"/>
        <end position="819"/>
    </location>
</feature>
<dbReference type="PaxDb" id="121845-A0A3Q0JQM1"/>
<dbReference type="InterPro" id="IPR035969">
    <property type="entry name" value="Rab-GAP_TBC_sf"/>
</dbReference>
<dbReference type="InterPro" id="IPR000195">
    <property type="entry name" value="Rab-GAP-TBC_dom"/>
</dbReference>
<evidence type="ECO:0000313" key="3">
    <source>
        <dbReference type="Proteomes" id="UP000079169"/>
    </source>
</evidence>
<feature type="region of interest" description="Disordered" evidence="1">
    <location>
        <begin position="797"/>
        <end position="853"/>
    </location>
</feature>
<dbReference type="GO" id="GO:0005783">
    <property type="term" value="C:endoplasmic reticulum"/>
    <property type="evidence" value="ECO:0007669"/>
    <property type="project" value="TreeGrafter"/>
</dbReference>
<feature type="compositionally biased region" description="Low complexity" evidence="1">
    <location>
        <begin position="647"/>
        <end position="662"/>
    </location>
</feature>
<feature type="region of interest" description="Disordered" evidence="1">
    <location>
        <begin position="1026"/>
        <end position="1045"/>
    </location>
</feature>
<feature type="compositionally biased region" description="Polar residues" evidence="1">
    <location>
        <begin position="1028"/>
        <end position="1045"/>
    </location>
</feature>
<name>A0A3Q0JQM1_DIACI</name>
<feature type="region of interest" description="Disordered" evidence="1">
    <location>
        <begin position="643"/>
        <end position="665"/>
    </location>
</feature>
<dbReference type="AlphaFoldDB" id="A0A3Q0JQM1"/>
<dbReference type="Gene3D" id="1.10.8.270">
    <property type="entry name" value="putative rabgap domain of human tbc1 domain family member 14 like domains"/>
    <property type="match status" value="1"/>
</dbReference>
<dbReference type="PANTHER" id="PTHR13399">
    <property type="entry name" value="TRANSLOCON-ASSOCIATED PROTEIN TRAP , GAMMA SUBUNIT"/>
    <property type="match status" value="1"/>
</dbReference>
<feature type="compositionally biased region" description="Pro residues" evidence="1">
    <location>
        <begin position="739"/>
        <end position="750"/>
    </location>
</feature>
<feature type="domain" description="Rab-GAP TBC" evidence="2">
    <location>
        <begin position="370"/>
        <end position="638"/>
    </location>
</feature>
<dbReference type="Gene3D" id="1.10.472.80">
    <property type="entry name" value="Ypt/Rab-GAP domain of gyp1p, domain 3"/>
    <property type="match status" value="1"/>
</dbReference>
<evidence type="ECO:0000259" key="2">
    <source>
        <dbReference type="PROSITE" id="PS50086"/>
    </source>
</evidence>
<dbReference type="GeneID" id="103524237"/>
<dbReference type="Proteomes" id="UP000079169">
    <property type="component" value="Unplaced"/>
</dbReference>
<organism evidence="3 4">
    <name type="scientific">Diaphorina citri</name>
    <name type="common">Asian citrus psyllid</name>
    <dbReference type="NCBI Taxonomy" id="121845"/>
    <lineage>
        <taxon>Eukaryota</taxon>
        <taxon>Metazoa</taxon>
        <taxon>Ecdysozoa</taxon>
        <taxon>Arthropoda</taxon>
        <taxon>Hexapoda</taxon>
        <taxon>Insecta</taxon>
        <taxon>Pterygota</taxon>
        <taxon>Neoptera</taxon>
        <taxon>Paraneoptera</taxon>
        <taxon>Hemiptera</taxon>
        <taxon>Sternorrhyncha</taxon>
        <taxon>Psylloidea</taxon>
        <taxon>Psyllidae</taxon>
        <taxon>Diaphorininae</taxon>
        <taxon>Diaphorina</taxon>
    </lineage>
</organism>